<dbReference type="EMBL" id="RCML01000507">
    <property type="protein sequence ID" value="KAG2975081.1"/>
    <property type="molecule type" value="Genomic_DNA"/>
</dbReference>
<evidence type="ECO:0000313" key="2">
    <source>
        <dbReference type="Proteomes" id="UP000697107"/>
    </source>
</evidence>
<sequence length="122" mass="13605">MFTSGLRYRAGQRQQLVQLLRLAALYFCQTNQRPLGALKSTGNEEYCCAEPTRPVLGLLCTKHNGAPVADGLREVCDRDYYIGCCGYTDGNTVGWSTLVPPVPNVWKATESNYTSGGLMYWW</sequence>
<reference evidence="1" key="1">
    <citation type="submission" date="2018-10" db="EMBL/GenBank/DDBJ databases">
        <title>Effector identification in a new, highly contiguous assembly of the strawberry crown rot pathogen Phytophthora cactorum.</title>
        <authorList>
            <person name="Armitage A.D."/>
            <person name="Nellist C.F."/>
            <person name="Bates H."/>
            <person name="Vickerstaff R.J."/>
            <person name="Harrison R.J."/>
        </authorList>
    </citation>
    <scope>NUCLEOTIDE SEQUENCE</scope>
    <source>
        <strain evidence="1">P415</strain>
    </source>
</reference>
<name>A0A8T1FL22_9STRA</name>
<accession>A0A8T1FL22</accession>
<dbReference type="Proteomes" id="UP000697107">
    <property type="component" value="Unassembled WGS sequence"/>
</dbReference>
<evidence type="ECO:0000313" key="1">
    <source>
        <dbReference type="EMBL" id="KAG2975081.1"/>
    </source>
</evidence>
<organism evidence="1 2">
    <name type="scientific">Phytophthora cactorum</name>
    <dbReference type="NCBI Taxonomy" id="29920"/>
    <lineage>
        <taxon>Eukaryota</taxon>
        <taxon>Sar</taxon>
        <taxon>Stramenopiles</taxon>
        <taxon>Oomycota</taxon>
        <taxon>Peronosporomycetes</taxon>
        <taxon>Peronosporales</taxon>
        <taxon>Peronosporaceae</taxon>
        <taxon>Phytophthora</taxon>
    </lineage>
</organism>
<comment type="caution">
    <text evidence="1">The sequence shown here is derived from an EMBL/GenBank/DDBJ whole genome shotgun (WGS) entry which is preliminary data.</text>
</comment>
<proteinExistence type="predicted"/>
<dbReference type="AlphaFoldDB" id="A0A8T1FL22"/>
<protein>
    <submittedName>
        <fullName evidence="1">Uncharacterized protein</fullName>
    </submittedName>
</protein>
<gene>
    <name evidence="1" type="ORF">PC118_g14151</name>
</gene>